<dbReference type="Proteomes" id="UP000469734">
    <property type="component" value="Unassembled WGS sequence"/>
</dbReference>
<gene>
    <name evidence="2" type="ORF">GTP56_19440</name>
</gene>
<dbReference type="InterPro" id="IPR036390">
    <property type="entry name" value="WH_DNA-bd_sf"/>
</dbReference>
<dbReference type="SUPFAM" id="SSF46785">
    <property type="entry name" value="Winged helix' DNA-binding domain"/>
    <property type="match status" value="1"/>
</dbReference>
<sequence length="197" mass="22089">MDELSIWRGEADLITLLASPIRQEIVDTLASLGGHASVADIALQLGRHADGLYYHLNILCKAKLIAEMDLPVGDERHYRLAGDTSHPLRLAYRVPDKSHVTALRKFARGLLQVAEKDFFDALEMPSVSLEAPARQLWAARSKGWLSHNEIEEVNVLLERLCELMSQTRTDERNQLLSCTFLLAPHVALSKRRGENDA</sequence>
<dbReference type="SMART" id="SM00418">
    <property type="entry name" value="HTH_ARSR"/>
    <property type="match status" value="1"/>
</dbReference>
<evidence type="ECO:0000313" key="3">
    <source>
        <dbReference type="Proteomes" id="UP000469734"/>
    </source>
</evidence>
<dbReference type="InterPro" id="IPR036388">
    <property type="entry name" value="WH-like_DNA-bd_sf"/>
</dbReference>
<evidence type="ECO:0000313" key="2">
    <source>
        <dbReference type="EMBL" id="MYM74349.1"/>
    </source>
</evidence>
<dbReference type="AlphaFoldDB" id="A0A7X4KI68"/>
<dbReference type="EMBL" id="WWCR01000022">
    <property type="protein sequence ID" value="MYM74349.1"/>
    <property type="molecule type" value="Genomic_DNA"/>
</dbReference>
<dbReference type="InterPro" id="IPR001845">
    <property type="entry name" value="HTH_ArsR_DNA-bd_dom"/>
</dbReference>
<protein>
    <submittedName>
        <fullName evidence="2">ArsR family transcriptional regulator</fullName>
    </submittedName>
</protein>
<accession>A0A7X4KI68</accession>
<dbReference type="Gene3D" id="1.10.10.10">
    <property type="entry name" value="Winged helix-like DNA-binding domain superfamily/Winged helix DNA-binding domain"/>
    <property type="match status" value="1"/>
</dbReference>
<dbReference type="GO" id="GO:0003700">
    <property type="term" value="F:DNA-binding transcription factor activity"/>
    <property type="evidence" value="ECO:0007669"/>
    <property type="project" value="InterPro"/>
</dbReference>
<proteinExistence type="predicted"/>
<evidence type="ECO:0000259" key="1">
    <source>
        <dbReference type="SMART" id="SM00418"/>
    </source>
</evidence>
<name>A0A7X4KI68_9BURK</name>
<feature type="domain" description="HTH arsR-type" evidence="1">
    <location>
        <begin position="12"/>
        <end position="97"/>
    </location>
</feature>
<reference evidence="2 3" key="1">
    <citation type="submission" date="2019-12" db="EMBL/GenBank/DDBJ databases">
        <title>Novel species isolated from a subtropical stream in China.</title>
        <authorList>
            <person name="Lu H."/>
        </authorList>
    </citation>
    <scope>NUCLEOTIDE SEQUENCE [LARGE SCALE GENOMIC DNA]</scope>
    <source>
        <strain evidence="2 3">FT134W</strain>
    </source>
</reference>
<dbReference type="RefSeq" id="WP_161051314.1">
    <property type="nucleotide sequence ID" value="NZ_WWCR01000022.1"/>
</dbReference>
<comment type="caution">
    <text evidence="2">The sequence shown here is derived from an EMBL/GenBank/DDBJ whole genome shotgun (WGS) entry which is preliminary data.</text>
</comment>
<organism evidence="2 3">
    <name type="scientific">Duganella margarita</name>
    <dbReference type="NCBI Taxonomy" id="2692170"/>
    <lineage>
        <taxon>Bacteria</taxon>
        <taxon>Pseudomonadati</taxon>
        <taxon>Pseudomonadota</taxon>
        <taxon>Betaproteobacteria</taxon>
        <taxon>Burkholderiales</taxon>
        <taxon>Oxalobacteraceae</taxon>
        <taxon>Telluria group</taxon>
        <taxon>Duganella</taxon>
    </lineage>
</organism>